<dbReference type="SUPFAM" id="SSF57302">
    <property type="entry name" value="Snake toxin-like"/>
    <property type="match status" value="1"/>
</dbReference>
<evidence type="ECO:0000256" key="6">
    <source>
        <dbReference type="ARBA" id="ARBA00022729"/>
    </source>
</evidence>
<feature type="transmembrane region" description="Helical" evidence="13">
    <location>
        <begin position="30"/>
        <end position="50"/>
    </location>
</feature>
<keyword evidence="12 13" id="KW-0675">Receptor</keyword>
<evidence type="ECO:0000259" key="15">
    <source>
        <dbReference type="PROSITE" id="PS50011"/>
    </source>
</evidence>
<evidence type="ECO:0000256" key="1">
    <source>
        <dbReference type="ARBA" id="ARBA00004479"/>
    </source>
</evidence>
<keyword evidence="4 13" id="KW-0808">Transferase</keyword>
<keyword evidence="16" id="KW-1185">Reference proteome</keyword>
<feature type="domain" description="Protein kinase" evidence="15">
    <location>
        <begin position="264"/>
        <end position="563"/>
    </location>
</feature>
<reference evidence="17" key="1">
    <citation type="submission" date="2025-08" db="UniProtKB">
        <authorList>
            <consortium name="RefSeq"/>
        </authorList>
    </citation>
    <scope>IDENTIFICATION</scope>
    <source>
        <tissue evidence="17">Whole organism</tissue>
    </source>
</reference>
<evidence type="ECO:0000256" key="7">
    <source>
        <dbReference type="ARBA" id="ARBA00022741"/>
    </source>
</evidence>
<comment type="cofactor">
    <cofactor evidence="13">
        <name>Mg(2+)</name>
        <dbReference type="ChEBI" id="CHEBI:18420"/>
    </cofactor>
    <cofactor evidence="13">
        <name>Mn(2+)</name>
        <dbReference type="ChEBI" id="CHEBI:29035"/>
    </cofactor>
</comment>
<accession>A0A8B7N2C4</accession>
<dbReference type="FunFam" id="3.30.200.20:FF:000094">
    <property type="entry name" value="Serine/threonine-protein kinase receptor"/>
    <property type="match status" value="1"/>
</dbReference>
<proteinExistence type="inferred from homology"/>
<keyword evidence="7 13" id="KW-0547">Nucleotide-binding</keyword>
<dbReference type="InterPro" id="IPR045860">
    <property type="entry name" value="Snake_toxin-like_sf"/>
</dbReference>
<dbReference type="Gene3D" id="3.30.200.20">
    <property type="entry name" value="Phosphorylase Kinase, domain 1"/>
    <property type="match status" value="1"/>
</dbReference>
<dbReference type="GO" id="GO:0048185">
    <property type="term" value="F:activin binding"/>
    <property type="evidence" value="ECO:0007669"/>
    <property type="project" value="TreeGrafter"/>
</dbReference>
<evidence type="ECO:0000256" key="10">
    <source>
        <dbReference type="ARBA" id="ARBA00022989"/>
    </source>
</evidence>
<dbReference type="GO" id="GO:0017002">
    <property type="term" value="F:activin receptor activity"/>
    <property type="evidence" value="ECO:0007669"/>
    <property type="project" value="TreeGrafter"/>
</dbReference>
<keyword evidence="13" id="KW-0460">Magnesium</keyword>
<keyword evidence="3 13" id="KW-0723">Serine/threonine-protein kinase</keyword>
<keyword evidence="11 13" id="KW-0472">Membrane</keyword>
<comment type="subcellular location">
    <subcellularLocation>
        <location evidence="1 13">Membrane</location>
        <topology evidence="1 13">Single-pass type I membrane protein</topology>
    </subcellularLocation>
</comment>
<evidence type="ECO:0000256" key="13">
    <source>
        <dbReference type="RuleBase" id="RU361271"/>
    </source>
</evidence>
<dbReference type="CDD" id="cd23615">
    <property type="entry name" value="TFP_LU_ECD_ACVR2"/>
    <property type="match status" value="1"/>
</dbReference>
<name>A0A8B7N2C4_HYAAZ</name>
<dbReference type="GO" id="GO:0005524">
    <property type="term" value="F:ATP binding"/>
    <property type="evidence" value="ECO:0007669"/>
    <property type="project" value="UniProtKB-UniRule"/>
</dbReference>
<dbReference type="SUPFAM" id="SSF56112">
    <property type="entry name" value="Protein kinase-like (PK-like)"/>
    <property type="match status" value="1"/>
</dbReference>
<feature type="transmembrane region" description="Helical" evidence="13">
    <location>
        <begin position="401"/>
        <end position="422"/>
    </location>
</feature>
<dbReference type="InterPro" id="IPR000333">
    <property type="entry name" value="TGFB_receptor"/>
</dbReference>
<keyword evidence="6" id="KW-0732">Signal</keyword>
<dbReference type="Gene3D" id="2.10.60.10">
    <property type="entry name" value="CD59"/>
    <property type="match status" value="1"/>
</dbReference>
<comment type="caution">
    <text evidence="13">Lacks conserved residue(s) required for the propagation of feature annotation.</text>
</comment>
<evidence type="ECO:0000256" key="11">
    <source>
        <dbReference type="ARBA" id="ARBA00023136"/>
    </source>
</evidence>
<evidence type="ECO:0000313" key="16">
    <source>
        <dbReference type="Proteomes" id="UP000694843"/>
    </source>
</evidence>
<keyword evidence="8 13" id="KW-0418">Kinase</keyword>
<dbReference type="PROSITE" id="PS00108">
    <property type="entry name" value="PROTEIN_KINASE_ST"/>
    <property type="match status" value="1"/>
</dbReference>
<dbReference type="OrthoDB" id="547665at2759"/>
<keyword evidence="5 13" id="KW-0812">Transmembrane</keyword>
<dbReference type="AlphaFoldDB" id="A0A8B7N2C4"/>
<dbReference type="OMA" id="CNQNFTW"/>
<gene>
    <name evidence="17" type="primary">LOC108665716</name>
</gene>
<keyword evidence="9 13" id="KW-0067">ATP-binding</keyword>
<keyword evidence="10 13" id="KW-1133">Transmembrane helix</keyword>
<dbReference type="CDD" id="cd14053">
    <property type="entry name" value="STKc_ACVR2"/>
    <property type="match status" value="1"/>
</dbReference>
<dbReference type="RefSeq" id="XP_018007997.1">
    <property type="nucleotide sequence ID" value="XM_018152508.2"/>
</dbReference>
<evidence type="ECO:0000256" key="14">
    <source>
        <dbReference type="SAM" id="MobiDB-lite"/>
    </source>
</evidence>
<evidence type="ECO:0000256" key="4">
    <source>
        <dbReference type="ARBA" id="ARBA00022679"/>
    </source>
</evidence>
<dbReference type="PROSITE" id="PS50011">
    <property type="entry name" value="PROTEIN_KINASE_DOM"/>
    <property type="match status" value="1"/>
</dbReference>
<feature type="region of interest" description="Disordered" evidence="14">
    <location>
        <begin position="663"/>
        <end position="682"/>
    </location>
</feature>
<organism evidence="16 17">
    <name type="scientific">Hyalella azteca</name>
    <name type="common">Amphipod</name>
    <dbReference type="NCBI Taxonomy" id="294128"/>
    <lineage>
        <taxon>Eukaryota</taxon>
        <taxon>Metazoa</taxon>
        <taxon>Ecdysozoa</taxon>
        <taxon>Arthropoda</taxon>
        <taxon>Crustacea</taxon>
        <taxon>Multicrustacea</taxon>
        <taxon>Malacostraca</taxon>
        <taxon>Eumalacostraca</taxon>
        <taxon>Peracarida</taxon>
        <taxon>Amphipoda</taxon>
        <taxon>Senticaudata</taxon>
        <taxon>Talitrida</taxon>
        <taxon>Talitroidea</taxon>
        <taxon>Hyalellidae</taxon>
        <taxon>Hyalella</taxon>
    </lineage>
</organism>
<dbReference type="Pfam" id="PF00069">
    <property type="entry name" value="Pkinase"/>
    <property type="match status" value="1"/>
</dbReference>
<keyword evidence="13" id="KW-0464">Manganese</keyword>
<dbReference type="PANTHER" id="PTHR23255">
    <property type="entry name" value="TRANSFORMING GROWTH FACTOR-BETA RECEPTOR TYPE I AND II"/>
    <property type="match status" value="1"/>
</dbReference>
<evidence type="ECO:0000256" key="12">
    <source>
        <dbReference type="ARBA" id="ARBA00023170"/>
    </source>
</evidence>
<evidence type="ECO:0000256" key="3">
    <source>
        <dbReference type="ARBA" id="ARBA00022527"/>
    </source>
</evidence>
<comment type="catalytic activity">
    <reaction evidence="13">
        <text>L-threonyl-[receptor-protein] + ATP = O-phospho-L-threonyl-[receptor-protein] + ADP + H(+)</text>
        <dbReference type="Rhea" id="RHEA:44880"/>
        <dbReference type="Rhea" id="RHEA-COMP:11024"/>
        <dbReference type="Rhea" id="RHEA-COMP:11025"/>
        <dbReference type="ChEBI" id="CHEBI:15378"/>
        <dbReference type="ChEBI" id="CHEBI:30013"/>
        <dbReference type="ChEBI" id="CHEBI:30616"/>
        <dbReference type="ChEBI" id="CHEBI:61977"/>
        <dbReference type="ChEBI" id="CHEBI:456216"/>
        <dbReference type="EC" id="2.7.11.30"/>
    </reaction>
</comment>
<dbReference type="KEGG" id="hazt:108665716"/>
<evidence type="ECO:0000256" key="2">
    <source>
        <dbReference type="ARBA" id="ARBA00009605"/>
    </source>
</evidence>
<evidence type="ECO:0000256" key="8">
    <source>
        <dbReference type="ARBA" id="ARBA00022777"/>
    </source>
</evidence>
<evidence type="ECO:0000313" key="17">
    <source>
        <dbReference type="RefSeq" id="XP_018007997.1"/>
    </source>
</evidence>
<dbReference type="InterPro" id="IPR011009">
    <property type="entry name" value="Kinase-like_dom_sf"/>
</dbReference>
<keyword evidence="13" id="KW-0479">Metal-binding</keyword>
<feature type="transmembrane region" description="Helical" evidence="13">
    <location>
        <begin position="185"/>
        <end position="210"/>
    </location>
</feature>
<dbReference type="GeneID" id="108665716"/>
<comment type="similarity">
    <text evidence="2 13">Belongs to the protein kinase superfamily. TKL Ser/Thr protein kinase family. TGFB receptor subfamily.</text>
</comment>
<evidence type="ECO:0000256" key="5">
    <source>
        <dbReference type="ARBA" id="ARBA00022692"/>
    </source>
</evidence>
<dbReference type="Gene3D" id="1.10.510.10">
    <property type="entry name" value="Transferase(Phosphotransferase) domain 1"/>
    <property type="match status" value="1"/>
</dbReference>
<protein>
    <recommendedName>
        <fullName evidence="13">Serine/threonine-protein kinase receptor</fullName>
        <ecNumber evidence="13">2.7.11.30</ecNumber>
    </recommendedName>
</protein>
<dbReference type="EC" id="2.7.11.30" evidence="13"/>
<sequence>MMNFTLGKQTHRIGNSSFVCKASNFIMKNIIVLLTVELVMVLPYSVAVIADDGDKLYSASTNNLPITTECEYYDHDACLEEEPNCKGTQQCVMHKNKTSEHVSCFVLWKNTTEGKVEVTKKGCFFGDVSCRNQTKCVALEEHNRVTEIREHIYCCCLSNNCNREFSWQPMPERLQKPTGNQDHSVIVLVLCPFGALAIVGILVVFGYYCYRKRKMPAFYPLPSSMGDCASPGLSSTVLSGALLPESISQHTAVSTLSPAIQKPVKLLEVKAKGRFGALWMALRNNEYVAVKIFPSTDHDSWHVEKEVYGLPQFRHPNILEFMGVEQHGDDLLKEFWLISAYHYRGSLSDYLKAETVSWPEVRRIALTMAQGLCFLHEELPANGLEAPKPIIAHRDFKSKNVLLKADLTACIADFGLAIVFYGGQSNGDTRGQVGTRRYMAPEVLEGAISFQTDAILRIDMYACGLVLWELLSRCTGVGGLVGDYKLPFEEEVGYHPTLDDMQECVVVQKCRPAIKKHWLNHPGVEVMVATMEECWDHDFEARLTAACVVERLLAVSATDNIVLPDADTDGTSHAPRGLGAIPYGNPAGYNAENPVHMAVGNNFLGQPIQGGGQCVNNSLIYKRAPQGNCTASVVYGKRLMPAELHSGNVSLSSSGVSIPDKYNANSSSGSSNGSCSSSNSGGSDSVINHHIALSSSIPRPVANAKPTMPPTVNVPLPHSFAPNMVSKLSSEGRPANLPAIMVPVGSKQQTEAQQLLTEHQLVP</sequence>
<dbReference type="PRINTS" id="PR00653">
    <property type="entry name" value="ACTIVIN2R"/>
</dbReference>
<dbReference type="GO" id="GO:0046872">
    <property type="term" value="F:metal ion binding"/>
    <property type="evidence" value="ECO:0007669"/>
    <property type="project" value="UniProtKB-KW"/>
</dbReference>
<evidence type="ECO:0000256" key="9">
    <source>
        <dbReference type="ARBA" id="ARBA00022840"/>
    </source>
</evidence>
<dbReference type="Proteomes" id="UP000694843">
    <property type="component" value="Unplaced"/>
</dbReference>
<dbReference type="PANTHER" id="PTHR23255:SF98">
    <property type="entry name" value="SERINE_THREONINE-PROTEIN KINASE RECEPTOR"/>
    <property type="match status" value="1"/>
</dbReference>
<dbReference type="InterPro" id="IPR008271">
    <property type="entry name" value="Ser/Thr_kinase_AS"/>
</dbReference>
<dbReference type="InterPro" id="IPR000719">
    <property type="entry name" value="Prot_kinase_dom"/>
</dbReference>
<dbReference type="GO" id="GO:0048179">
    <property type="term" value="C:activin receptor complex"/>
    <property type="evidence" value="ECO:0007669"/>
    <property type="project" value="TreeGrafter"/>
</dbReference>
<dbReference type="GO" id="GO:0071363">
    <property type="term" value="P:cellular response to growth factor stimulus"/>
    <property type="evidence" value="ECO:0007669"/>
    <property type="project" value="TreeGrafter"/>
</dbReference>